<feature type="compositionally biased region" description="Basic residues" evidence="1">
    <location>
        <begin position="343"/>
        <end position="358"/>
    </location>
</feature>
<feature type="compositionally biased region" description="Low complexity" evidence="1">
    <location>
        <begin position="535"/>
        <end position="546"/>
    </location>
</feature>
<dbReference type="EMBL" id="CM026422">
    <property type="protein sequence ID" value="KAG0586899.1"/>
    <property type="molecule type" value="Genomic_DNA"/>
</dbReference>
<dbReference type="Proteomes" id="UP000822688">
    <property type="component" value="Chromosome 2"/>
</dbReference>
<comment type="caution">
    <text evidence="3">The sequence shown here is derived from an EMBL/GenBank/DDBJ whole genome shotgun (WGS) entry which is preliminary data.</text>
</comment>
<accession>A0A8T0IVB7</accession>
<proteinExistence type="predicted"/>
<organism evidence="3 4">
    <name type="scientific">Ceratodon purpureus</name>
    <name type="common">Fire moss</name>
    <name type="synonym">Dicranum purpureum</name>
    <dbReference type="NCBI Taxonomy" id="3225"/>
    <lineage>
        <taxon>Eukaryota</taxon>
        <taxon>Viridiplantae</taxon>
        <taxon>Streptophyta</taxon>
        <taxon>Embryophyta</taxon>
        <taxon>Bryophyta</taxon>
        <taxon>Bryophytina</taxon>
        <taxon>Bryopsida</taxon>
        <taxon>Dicranidae</taxon>
        <taxon>Pseudoditrichales</taxon>
        <taxon>Ditrichaceae</taxon>
        <taxon>Ceratodon</taxon>
    </lineage>
</organism>
<feature type="domain" description="UBA" evidence="2">
    <location>
        <begin position="413"/>
        <end position="451"/>
    </location>
</feature>
<feature type="region of interest" description="Disordered" evidence="1">
    <location>
        <begin position="523"/>
        <end position="554"/>
    </location>
</feature>
<dbReference type="InterPro" id="IPR009060">
    <property type="entry name" value="UBA-like_sf"/>
</dbReference>
<feature type="compositionally biased region" description="Low complexity" evidence="1">
    <location>
        <begin position="172"/>
        <end position="185"/>
    </location>
</feature>
<evidence type="ECO:0000313" key="3">
    <source>
        <dbReference type="EMBL" id="KAG0586899.1"/>
    </source>
</evidence>
<evidence type="ECO:0000256" key="1">
    <source>
        <dbReference type="SAM" id="MobiDB-lite"/>
    </source>
</evidence>
<reference evidence="3" key="1">
    <citation type="submission" date="2020-06" db="EMBL/GenBank/DDBJ databases">
        <title>WGS assembly of Ceratodon purpureus strain R40.</title>
        <authorList>
            <person name="Carey S.B."/>
            <person name="Jenkins J."/>
            <person name="Shu S."/>
            <person name="Lovell J.T."/>
            <person name="Sreedasyam A."/>
            <person name="Maumus F."/>
            <person name="Tiley G.P."/>
            <person name="Fernandez-Pozo N."/>
            <person name="Barry K."/>
            <person name="Chen C."/>
            <person name="Wang M."/>
            <person name="Lipzen A."/>
            <person name="Daum C."/>
            <person name="Saski C.A."/>
            <person name="Payton A.C."/>
            <person name="Mcbreen J.C."/>
            <person name="Conrad R.E."/>
            <person name="Kollar L.M."/>
            <person name="Olsson S."/>
            <person name="Huttunen S."/>
            <person name="Landis J.B."/>
            <person name="Wickett N.J."/>
            <person name="Johnson M.G."/>
            <person name="Rensing S.A."/>
            <person name="Grimwood J."/>
            <person name="Schmutz J."/>
            <person name="Mcdaniel S.F."/>
        </authorList>
    </citation>
    <scope>NUCLEOTIDE SEQUENCE</scope>
    <source>
        <strain evidence="3">R40</strain>
    </source>
</reference>
<dbReference type="AlphaFoldDB" id="A0A8T0IVB7"/>
<name>A0A8T0IVB7_CERPU</name>
<feature type="region of interest" description="Disordered" evidence="1">
    <location>
        <begin position="227"/>
        <end position="247"/>
    </location>
</feature>
<feature type="region of interest" description="Disordered" evidence="1">
    <location>
        <begin position="311"/>
        <end position="369"/>
    </location>
</feature>
<dbReference type="SMART" id="SM00165">
    <property type="entry name" value="UBA"/>
    <property type="match status" value="2"/>
</dbReference>
<dbReference type="SUPFAM" id="SSF46934">
    <property type="entry name" value="UBA-like"/>
    <property type="match status" value="1"/>
</dbReference>
<feature type="compositionally biased region" description="Polar residues" evidence="1">
    <location>
        <begin position="227"/>
        <end position="239"/>
    </location>
</feature>
<feature type="compositionally biased region" description="Polar residues" evidence="1">
    <location>
        <begin position="524"/>
        <end position="534"/>
    </location>
</feature>
<dbReference type="PANTHER" id="PTHR35294">
    <property type="entry name" value="UBIQUITIN-ASSOCIATED/TRANSLATION ELONGATION FACTOR EF1B PROTEIN"/>
    <property type="match status" value="1"/>
</dbReference>
<feature type="region of interest" description="Disordered" evidence="1">
    <location>
        <begin position="72"/>
        <end position="185"/>
    </location>
</feature>
<gene>
    <name evidence="3" type="ORF">KC19_2G125700</name>
</gene>
<protein>
    <recommendedName>
        <fullName evidence="2">UBA domain-containing protein</fullName>
    </recommendedName>
</protein>
<keyword evidence="4" id="KW-1185">Reference proteome</keyword>
<evidence type="ECO:0000259" key="2">
    <source>
        <dbReference type="SMART" id="SM00165"/>
    </source>
</evidence>
<feature type="domain" description="UBA" evidence="2">
    <location>
        <begin position="464"/>
        <end position="511"/>
    </location>
</feature>
<dbReference type="InterPro" id="IPR015940">
    <property type="entry name" value="UBA"/>
</dbReference>
<dbReference type="PANTHER" id="PTHR35294:SF1">
    <property type="entry name" value="OS05G0409000 PROTEIN"/>
    <property type="match status" value="1"/>
</dbReference>
<evidence type="ECO:0000313" key="4">
    <source>
        <dbReference type="Proteomes" id="UP000822688"/>
    </source>
</evidence>
<sequence>MTMAPAACQSLHELEGYCEYCGEVCDSTQDELNAIACTFEGCPSPTIYHQHCIETYLKTIRLDKQRKTGFQCPRGCGKGSKSDKPCPGRVTKSHPIHARNDSSKKRRKAKMPEIVLPTVAPTIPGKKEKEDKPQQLSTSKSSKVENKDTVPKPLVLNRASTFPSLPGNKGISNQSGSASASSSNTSNAVVKVLSRESTVAAIAAARSEIAASKRGSSAKNNTETYMSATSFDSRSAQNSESDDDSSRQLMISKDLRKVLPVGRGVETAPVVNAWARGRCNELLNGFKQTDLKTPAPHLVSLNPSQDINIPTSSTSIPRPPVVRQPASAGVAVGEEDDLEARRLRARTKNEKKHLQRAAKAREKREAEEAAAALAATSAATPVMQNERQSKQTDSDTIIKQWSENFISAIRHRKFLALAKLLQEYGFTDWQSNLAVRICGSDVEQCLDWLLRNESSMQTDMHVHREEKIDVISEMDVLKEVMRSEGFSQEQVEVAVISTDGDIDAALKVLRSSSSYWNSSRESSQGTFHNMVSPHQSFGQASSQSSSDLATGVWDGMLNGTADGQDFSPLSGSANGSDSQKSFGPFASGFISDLARYNSLVGLEDSHHTSGNSRAVGGLYSLENQGQPQSVHTTSMSQRNAAYYETPSGGLQSQVQNSYELTASTVTSVAAAVLNDTFGFDEQLISRMTDIIAVNEATFDSTVNAVPSLNGIWSYPSSTFTSFATNKGITDSGPYMSLNGTLDGQSFFNSPFGTYGEGFTPAFSDSARRAPAKNGFHHASPFGASLWNQQPVKLIDEAAEEQDLLMSELLSHLLV</sequence>